<organism evidence="2 3">
    <name type="scientific">Plectus sambesii</name>
    <dbReference type="NCBI Taxonomy" id="2011161"/>
    <lineage>
        <taxon>Eukaryota</taxon>
        <taxon>Metazoa</taxon>
        <taxon>Ecdysozoa</taxon>
        <taxon>Nematoda</taxon>
        <taxon>Chromadorea</taxon>
        <taxon>Plectida</taxon>
        <taxon>Plectina</taxon>
        <taxon>Plectoidea</taxon>
        <taxon>Plectidae</taxon>
        <taxon>Plectus</taxon>
    </lineage>
</organism>
<dbReference type="Proteomes" id="UP000887566">
    <property type="component" value="Unplaced"/>
</dbReference>
<proteinExistence type="predicted"/>
<protein>
    <submittedName>
        <fullName evidence="3">Uncharacterized protein</fullName>
    </submittedName>
</protein>
<feature type="region of interest" description="Disordered" evidence="1">
    <location>
        <begin position="113"/>
        <end position="137"/>
    </location>
</feature>
<dbReference type="WBParaSite" id="PSAMB.scaffold3615size17573.g22066.t1">
    <property type="protein sequence ID" value="PSAMB.scaffold3615size17573.g22066.t1"/>
    <property type="gene ID" value="PSAMB.scaffold3615size17573.g22066"/>
</dbReference>
<reference evidence="3" key="1">
    <citation type="submission" date="2022-11" db="UniProtKB">
        <authorList>
            <consortium name="WormBaseParasite"/>
        </authorList>
    </citation>
    <scope>IDENTIFICATION</scope>
</reference>
<evidence type="ECO:0000313" key="3">
    <source>
        <dbReference type="WBParaSite" id="PSAMB.scaffold3615size17573.g22066.t1"/>
    </source>
</evidence>
<sequence length="172" mass="18734">MTFDTFRTPNSISYFVPTNCRVKARDSAAANNLSQGDLPGASRRLLIFLSSIDHGEFVKNRPLACKSPPVKRTASSFLLDPLHHHHPFKQQRVMPSDSMAAFVPFFGSNDVTASSRPLRDNDEEVASRNDDDTAAGDLPNLSGNLPILGGISLSLDGLGRYNATDVCLVVFE</sequence>
<name>A0A914WB85_9BILA</name>
<dbReference type="AlphaFoldDB" id="A0A914WB85"/>
<accession>A0A914WB85</accession>
<keyword evidence="2" id="KW-1185">Reference proteome</keyword>
<feature type="compositionally biased region" description="Basic and acidic residues" evidence="1">
    <location>
        <begin position="117"/>
        <end position="131"/>
    </location>
</feature>
<evidence type="ECO:0000313" key="2">
    <source>
        <dbReference type="Proteomes" id="UP000887566"/>
    </source>
</evidence>
<evidence type="ECO:0000256" key="1">
    <source>
        <dbReference type="SAM" id="MobiDB-lite"/>
    </source>
</evidence>